<dbReference type="Pfam" id="PF00485">
    <property type="entry name" value="PRK"/>
    <property type="match status" value="1"/>
</dbReference>
<gene>
    <name evidence="2" type="primary">KAFR0J02180</name>
    <name evidence="2" type="ORF">KAFR_0J02180</name>
</gene>
<dbReference type="InterPro" id="IPR027417">
    <property type="entry name" value="P-loop_NTPase"/>
</dbReference>
<dbReference type="GO" id="GO:0050262">
    <property type="term" value="F:ribosylnicotinamide kinase activity"/>
    <property type="evidence" value="ECO:0007669"/>
    <property type="project" value="EnsemblFungi"/>
</dbReference>
<organism evidence="2 3">
    <name type="scientific">Kazachstania africana (strain ATCC 22294 / BCRC 22015 / CBS 2517 / CECT 1963 / NBRC 1671 / NRRL Y-8276)</name>
    <name type="common">Yeast</name>
    <name type="synonym">Kluyveromyces africanus</name>
    <dbReference type="NCBI Taxonomy" id="1071382"/>
    <lineage>
        <taxon>Eukaryota</taxon>
        <taxon>Fungi</taxon>
        <taxon>Dikarya</taxon>
        <taxon>Ascomycota</taxon>
        <taxon>Saccharomycotina</taxon>
        <taxon>Saccharomycetes</taxon>
        <taxon>Saccharomycetales</taxon>
        <taxon>Saccharomycetaceae</taxon>
        <taxon>Kazachstania</taxon>
    </lineage>
</organism>
<sequence>MPDQKVILVALGGCSSSGKTTIAKLTATLIPDCVLIHQDDFYKHDEAIPMNDKYGIQDWDCAGALDFDAFEKELDSIKRTGSVSLKLIHNNNVDDPSKFQIEADFLGSLKEKYRKMVSKNYKIVIVDGFMLFNHASVRSKFDLKLLIRASYDVLKRRRASRKGYQTLDSFWTDPPYYFDEFVYHGYKEAHQQFFINNDVEAALNPATADGILAFNNDDTTPIQTSLEWVCNELVSRVSDL</sequence>
<dbReference type="GO" id="GO:0034355">
    <property type="term" value="P:NAD+ biosynthetic process via the salvage pathway"/>
    <property type="evidence" value="ECO:0007669"/>
    <property type="project" value="EnsemblFungi"/>
</dbReference>
<dbReference type="InterPro" id="IPR006083">
    <property type="entry name" value="PRK/URK"/>
</dbReference>
<evidence type="ECO:0000313" key="2">
    <source>
        <dbReference type="EMBL" id="CCF60282.1"/>
    </source>
</evidence>
<accession>H2B0Y2</accession>
<dbReference type="Gene3D" id="3.40.50.300">
    <property type="entry name" value="P-loop containing nucleotide triphosphate hydrolases"/>
    <property type="match status" value="1"/>
</dbReference>
<dbReference type="Proteomes" id="UP000005220">
    <property type="component" value="Chromosome 10"/>
</dbReference>
<feature type="domain" description="Phosphoribulokinase/uridine kinase" evidence="1">
    <location>
        <begin position="9"/>
        <end position="161"/>
    </location>
</feature>
<dbReference type="CDD" id="cd02024">
    <property type="entry name" value="NRK1"/>
    <property type="match status" value="1"/>
</dbReference>
<dbReference type="EMBL" id="HE650830">
    <property type="protein sequence ID" value="CCF60282.1"/>
    <property type="molecule type" value="Genomic_DNA"/>
</dbReference>
<reference evidence="2 3" key="1">
    <citation type="journal article" date="2011" name="Proc. Natl. Acad. Sci. U.S.A.">
        <title>Evolutionary erosion of yeast sex chromosomes by mating-type switching accidents.</title>
        <authorList>
            <person name="Gordon J.L."/>
            <person name="Armisen D."/>
            <person name="Proux-Wera E."/>
            <person name="Oheigeartaigh S.S."/>
            <person name="Byrne K.P."/>
            <person name="Wolfe K.H."/>
        </authorList>
    </citation>
    <scope>NUCLEOTIDE SEQUENCE [LARGE SCALE GENOMIC DNA]</scope>
    <source>
        <strain evidence="3">ATCC 22294 / BCRC 22015 / CBS 2517 / CECT 1963 / NBRC 1671 / NRRL Y-8276</strain>
    </source>
</reference>
<dbReference type="eggNOG" id="KOG3308">
    <property type="taxonomic scope" value="Eukaryota"/>
</dbReference>
<dbReference type="FunCoup" id="H2B0Y2">
    <property type="interactions" value="51"/>
</dbReference>
<dbReference type="PANTHER" id="PTHR10285">
    <property type="entry name" value="URIDINE KINASE"/>
    <property type="match status" value="1"/>
</dbReference>
<dbReference type="KEGG" id="kaf:KAFR_0J02180"/>
<dbReference type="HOGENOM" id="CLU_058668_1_1_1"/>
<dbReference type="PRINTS" id="PR00988">
    <property type="entry name" value="URIDINKINASE"/>
</dbReference>
<dbReference type="RefSeq" id="XP_003959417.1">
    <property type="nucleotide sequence ID" value="XM_003959368.1"/>
</dbReference>
<evidence type="ECO:0000259" key="1">
    <source>
        <dbReference type="Pfam" id="PF00485"/>
    </source>
</evidence>
<dbReference type="SUPFAM" id="SSF52540">
    <property type="entry name" value="P-loop containing nucleoside triphosphate hydrolases"/>
    <property type="match status" value="1"/>
</dbReference>
<dbReference type="InParanoid" id="H2B0Y2"/>
<dbReference type="AlphaFoldDB" id="H2B0Y2"/>
<proteinExistence type="predicted"/>
<dbReference type="GeneID" id="13883932"/>
<evidence type="ECO:0000313" key="3">
    <source>
        <dbReference type="Proteomes" id="UP000005220"/>
    </source>
</evidence>
<dbReference type="OrthoDB" id="10041966at2759"/>
<dbReference type="GO" id="GO:0005524">
    <property type="term" value="F:ATP binding"/>
    <property type="evidence" value="ECO:0007669"/>
    <property type="project" value="InterPro"/>
</dbReference>
<name>H2B0Y2_KAZAF</name>
<dbReference type="GO" id="GO:0046495">
    <property type="term" value="P:nicotinamide riboside metabolic process"/>
    <property type="evidence" value="ECO:0007669"/>
    <property type="project" value="EnsemblFungi"/>
</dbReference>
<protein>
    <recommendedName>
        <fullName evidence="1">Phosphoribulokinase/uridine kinase domain-containing protein</fullName>
    </recommendedName>
</protein>
<dbReference type="STRING" id="1071382.H2B0Y2"/>
<keyword evidence="3" id="KW-1185">Reference proteome</keyword>